<dbReference type="Proteomes" id="UP000054007">
    <property type="component" value="Unassembled WGS sequence"/>
</dbReference>
<organism evidence="1 2">
    <name type="scientific">Cylindrobasidium torrendii FP15055 ss-10</name>
    <dbReference type="NCBI Taxonomy" id="1314674"/>
    <lineage>
        <taxon>Eukaryota</taxon>
        <taxon>Fungi</taxon>
        <taxon>Dikarya</taxon>
        <taxon>Basidiomycota</taxon>
        <taxon>Agaricomycotina</taxon>
        <taxon>Agaricomycetes</taxon>
        <taxon>Agaricomycetidae</taxon>
        <taxon>Agaricales</taxon>
        <taxon>Marasmiineae</taxon>
        <taxon>Physalacriaceae</taxon>
        <taxon>Cylindrobasidium</taxon>
    </lineage>
</organism>
<sequence>MCKQNEAFAWTDEEGGQFKEEFFPPVKIAVQEHVPWVLKNIPIPPGIMDEVCKQLKEKMDAGILEPSSSLTLVLRP</sequence>
<protein>
    <submittedName>
        <fullName evidence="1">Uncharacterized protein</fullName>
    </submittedName>
</protein>
<dbReference type="AlphaFoldDB" id="A0A0D7AUA1"/>
<name>A0A0D7AUA1_9AGAR</name>
<evidence type="ECO:0000313" key="1">
    <source>
        <dbReference type="EMBL" id="KIY60866.1"/>
    </source>
</evidence>
<keyword evidence="2" id="KW-1185">Reference proteome</keyword>
<dbReference type="OrthoDB" id="5599163at2759"/>
<accession>A0A0D7AUA1</accession>
<proteinExistence type="predicted"/>
<evidence type="ECO:0000313" key="2">
    <source>
        <dbReference type="Proteomes" id="UP000054007"/>
    </source>
</evidence>
<reference evidence="1 2" key="1">
    <citation type="journal article" date="2015" name="Fungal Genet. Biol.">
        <title>Evolution of novel wood decay mechanisms in Agaricales revealed by the genome sequences of Fistulina hepatica and Cylindrobasidium torrendii.</title>
        <authorList>
            <person name="Floudas D."/>
            <person name="Held B.W."/>
            <person name="Riley R."/>
            <person name="Nagy L.G."/>
            <person name="Koehler G."/>
            <person name="Ransdell A.S."/>
            <person name="Younus H."/>
            <person name="Chow J."/>
            <person name="Chiniquy J."/>
            <person name="Lipzen A."/>
            <person name="Tritt A."/>
            <person name="Sun H."/>
            <person name="Haridas S."/>
            <person name="LaButti K."/>
            <person name="Ohm R.A."/>
            <person name="Kues U."/>
            <person name="Blanchette R.A."/>
            <person name="Grigoriev I.V."/>
            <person name="Minto R.E."/>
            <person name="Hibbett D.S."/>
        </authorList>
    </citation>
    <scope>NUCLEOTIDE SEQUENCE [LARGE SCALE GENOMIC DNA]</scope>
    <source>
        <strain evidence="1 2">FP15055 ss-10</strain>
    </source>
</reference>
<dbReference type="STRING" id="1314674.A0A0D7AUA1"/>
<gene>
    <name evidence="1" type="ORF">CYLTODRAFT_482146</name>
</gene>
<dbReference type="EMBL" id="KN881192">
    <property type="protein sequence ID" value="KIY60866.1"/>
    <property type="molecule type" value="Genomic_DNA"/>
</dbReference>